<comment type="caution">
    <text evidence="1">The sequence shown here is derived from an EMBL/GenBank/DDBJ whole genome shotgun (WGS) entry which is preliminary data.</text>
</comment>
<dbReference type="STRING" id="537013.CLOSTMETH_00642"/>
<organism evidence="1 2">
    <name type="scientific">[Clostridium] methylpentosum DSM 5476</name>
    <dbReference type="NCBI Taxonomy" id="537013"/>
    <lineage>
        <taxon>Bacteria</taxon>
        <taxon>Bacillati</taxon>
        <taxon>Bacillota</taxon>
        <taxon>Clostridia</taxon>
        <taxon>Eubacteriales</taxon>
        <taxon>Oscillospiraceae</taxon>
        <taxon>Oscillospiraceae incertae sedis</taxon>
    </lineage>
</organism>
<reference evidence="1 2" key="1">
    <citation type="submission" date="2009-01" db="EMBL/GenBank/DDBJ databases">
        <authorList>
            <person name="Fulton L."/>
            <person name="Clifton S."/>
            <person name="Fulton B."/>
            <person name="Xu J."/>
            <person name="Minx P."/>
            <person name="Pepin K.H."/>
            <person name="Johnson M."/>
            <person name="Bhonagiri V."/>
            <person name="Nash W.E."/>
            <person name="Mardis E.R."/>
            <person name="Wilson R.K."/>
        </authorList>
    </citation>
    <scope>NUCLEOTIDE SEQUENCE [LARGE SCALE GENOMIC DNA]</scope>
    <source>
        <strain evidence="1 2">DSM 5476</strain>
    </source>
</reference>
<gene>
    <name evidence="1" type="ORF">CLOSTMETH_00642</name>
</gene>
<dbReference type="AlphaFoldDB" id="C0E9Z0"/>
<sequence>MMDRSCTLISHPIACNGTPTTEAIQMKFNSNTCSIKFLGRTSCLHSSKHKRSTKMNIFVRRVTEIVAKSYRIVFCKQCKKERQRAIFNMIEKHMAEKQLVFIQRQDKIFVINSN</sequence>
<proteinExistence type="predicted"/>
<protein>
    <submittedName>
        <fullName evidence="1">Uncharacterized protein</fullName>
    </submittedName>
</protein>
<dbReference type="EMBL" id="ACEC01000025">
    <property type="protein sequence ID" value="EEG31745.1"/>
    <property type="molecule type" value="Genomic_DNA"/>
</dbReference>
<reference evidence="1 2" key="2">
    <citation type="submission" date="2009-02" db="EMBL/GenBank/DDBJ databases">
        <title>Draft genome sequence of Clostridium methylpentosum (DSM 5476).</title>
        <authorList>
            <person name="Sudarsanam P."/>
            <person name="Ley R."/>
            <person name="Guruge J."/>
            <person name="Turnbaugh P.J."/>
            <person name="Mahowald M."/>
            <person name="Liep D."/>
            <person name="Gordon J."/>
        </authorList>
    </citation>
    <scope>NUCLEOTIDE SEQUENCE [LARGE SCALE GENOMIC DNA]</scope>
    <source>
        <strain evidence="1 2">DSM 5476</strain>
    </source>
</reference>
<dbReference type="HOGENOM" id="CLU_2116741_0_0_9"/>
<dbReference type="Proteomes" id="UP000003340">
    <property type="component" value="Unassembled WGS sequence"/>
</dbReference>
<evidence type="ECO:0000313" key="2">
    <source>
        <dbReference type="Proteomes" id="UP000003340"/>
    </source>
</evidence>
<evidence type="ECO:0000313" key="1">
    <source>
        <dbReference type="EMBL" id="EEG31745.1"/>
    </source>
</evidence>
<keyword evidence="2" id="KW-1185">Reference proteome</keyword>
<accession>C0E9Z0</accession>
<name>C0E9Z0_9FIRM</name>